<feature type="binding site" evidence="9">
    <location>
        <position position="298"/>
    </location>
    <ligand>
        <name>substrate</name>
    </ligand>
</feature>
<dbReference type="Gene3D" id="3.20.20.80">
    <property type="entry name" value="Glycosidases"/>
    <property type="match status" value="1"/>
</dbReference>
<dbReference type="InterPro" id="IPR018120">
    <property type="entry name" value="Glyco_hydro_1_AS"/>
</dbReference>
<gene>
    <name evidence="12" type="ORF">CEX98_12945</name>
</gene>
<protein>
    <recommendedName>
        <fullName evidence="2 11">Beta-glucosidase</fullName>
        <ecNumber evidence="2 11">3.2.1.21</ecNumber>
    </recommendedName>
</protein>
<dbReference type="InterPro" id="IPR001360">
    <property type="entry name" value="Glyco_hydro_1"/>
</dbReference>
<dbReference type="InterPro" id="IPR017736">
    <property type="entry name" value="Glyco_hydro_1_beta-glucosidase"/>
</dbReference>
<evidence type="ECO:0000256" key="5">
    <source>
        <dbReference type="ARBA" id="ARBA00023277"/>
    </source>
</evidence>
<feature type="binding site" evidence="9">
    <location>
        <position position="169"/>
    </location>
    <ligand>
        <name>substrate</name>
    </ligand>
</feature>
<evidence type="ECO:0000256" key="3">
    <source>
        <dbReference type="ARBA" id="ARBA00022801"/>
    </source>
</evidence>
<evidence type="ECO:0000313" key="12">
    <source>
        <dbReference type="EMBL" id="PCK31379.1"/>
    </source>
</evidence>
<dbReference type="GO" id="GO:0008422">
    <property type="term" value="F:beta-glucosidase activity"/>
    <property type="evidence" value="ECO:0007669"/>
    <property type="project" value="UniProtKB-EC"/>
</dbReference>
<keyword evidence="13" id="KW-1185">Reference proteome</keyword>
<dbReference type="SUPFAM" id="SSF51445">
    <property type="entry name" value="(Trans)glycosidases"/>
    <property type="match status" value="1"/>
</dbReference>
<evidence type="ECO:0000256" key="11">
    <source>
        <dbReference type="RuleBase" id="RU361175"/>
    </source>
</evidence>
<accession>A0A2A5JPX3</accession>
<evidence type="ECO:0000256" key="9">
    <source>
        <dbReference type="PIRSR" id="PIRSR617736-2"/>
    </source>
</evidence>
<evidence type="ECO:0000256" key="8">
    <source>
        <dbReference type="PIRSR" id="PIRSR617736-1"/>
    </source>
</evidence>
<keyword evidence="7" id="KW-0624">Polysaccharide degradation</keyword>
<feature type="binding site" evidence="9">
    <location>
        <position position="27"/>
    </location>
    <ligand>
        <name>substrate</name>
    </ligand>
</feature>
<dbReference type="RefSeq" id="WP_099642485.1">
    <property type="nucleotide sequence ID" value="NZ_NKHF01000056.1"/>
</dbReference>
<comment type="caution">
    <text evidence="12">The sequence shown here is derived from an EMBL/GenBank/DDBJ whole genome shotgun (WGS) entry which is preliminary data.</text>
</comment>
<feature type="active site" description="Nucleophile" evidence="8 10">
    <location>
        <position position="353"/>
    </location>
</feature>
<dbReference type="EC" id="3.2.1.21" evidence="2 11"/>
<evidence type="ECO:0000256" key="2">
    <source>
        <dbReference type="ARBA" id="ARBA00012744"/>
    </source>
</evidence>
<dbReference type="AlphaFoldDB" id="A0A2A5JPX3"/>
<dbReference type="Pfam" id="PF00232">
    <property type="entry name" value="Glyco_hydro_1"/>
    <property type="match status" value="1"/>
</dbReference>
<evidence type="ECO:0000256" key="4">
    <source>
        <dbReference type="ARBA" id="ARBA00023001"/>
    </source>
</evidence>
<dbReference type="InterPro" id="IPR017853">
    <property type="entry name" value="GH"/>
</dbReference>
<name>A0A2A5JPX3_PSEO7</name>
<dbReference type="PANTHER" id="PTHR10353:SF36">
    <property type="entry name" value="LP05116P"/>
    <property type="match status" value="1"/>
</dbReference>
<evidence type="ECO:0000256" key="6">
    <source>
        <dbReference type="ARBA" id="ARBA00023295"/>
    </source>
</evidence>
<dbReference type="PANTHER" id="PTHR10353">
    <property type="entry name" value="GLYCOSYL HYDROLASE"/>
    <property type="match status" value="1"/>
</dbReference>
<dbReference type="PROSITE" id="PS00572">
    <property type="entry name" value="GLYCOSYL_HYDROL_F1_1"/>
    <property type="match status" value="1"/>
</dbReference>
<evidence type="ECO:0000313" key="13">
    <source>
        <dbReference type="Proteomes" id="UP000228621"/>
    </source>
</evidence>
<dbReference type="EMBL" id="NKHF01000056">
    <property type="protein sequence ID" value="PCK31379.1"/>
    <property type="molecule type" value="Genomic_DNA"/>
</dbReference>
<evidence type="ECO:0000256" key="10">
    <source>
        <dbReference type="PROSITE-ProRule" id="PRU10055"/>
    </source>
</evidence>
<feature type="binding site" evidence="9">
    <location>
        <begin position="406"/>
        <end position="407"/>
    </location>
    <ligand>
        <name>substrate</name>
    </ligand>
</feature>
<comment type="similarity">
    <text evidence="1 11">Belongs to the glycosyl hydrolase 1 family.</text>
</comment>
<organism evidence="12 13">
    <name type="scientific">Pseudoalteromonas piscicida</name>
    <dbReference type="NCBI Taxonomy" id="43662"/>
    <lineage>
        <taxon>Bacteria</taxon>
        <taxon>Pseudomonadati</taxon>
        <taxon>Pseudomonadota</taxon>
        <taxon>Gammaproteobacteria</taxon>
        <taxon>Alteromonadales</taxon>
        <taxon>Pseudoalteromonadaceae</taxon>
        <taxon>Pseudoalteromonas</taxon>
    </lineage>
</organism>
<evidence type="ECO:0000256" key="7">
    <source>
        <dbReference type="ARBA" id="ARBA00023326"/>
    </source>
</evidence>
<keyword evidence="5" id="KW-0119">Carbohydrate metabolism</keyword>
<evidence type="ECO:0000256" key="1">
    <source>
        <dbReference type="ARBA" id="ARBA00010838"/>
    </source>
</evidence>
<comment type="catalytic activity">
    <reaction evidence="11">
        <text>Hydrolysis of terminal, non-reducing beta-D-glucosyl residues with release of beta-D-glucose.</text>
        <dbReference type="EC" id="3.2.1.21"/>
    </reaction>
</comment>
<proteinExistence type="inferred from homology"/>
<feature type="active site" description="Proton donor" evidence="8">
    <location>
        <position position="170"/>
    </location>
</feature>
<dbReference type="GO" id="GO:0030245">
    <property type="term" value="P:cellulose catabolic process"/>
    <property type="evidence" value="ECO:0007669"/>
    <property type="project" value="UniProtKB-KW"/>
</dbReference>
<feature type="binding site" evidence="9">
    <location>
        <position position="399"/>
    </location>
    <ligand>
        <name>substrate</name>
    </ligand>
</feature>
<dbReference type="PRINTS" id="PR00131">
    <property type="entry name" value="GLHYDRLASE1"/>
</dbReference>
<sequence>MNKFILPKHSAMLQADYIFGVATSSFQIEGARQARCESIWDRFCRVDGAVKDKSNGDTACEHIARWQQDVELIHSLGVDAYRLSISWPRVINDDGTVNLAGLGFYQALVDELVAKGLKVFVTLYHWDLPQALEDKGGWLNRETAVAFAQYSEVVCKALGEKVYAYTTLNEPFCSAHLGYEVGIHAPGIRSQSAGRQAAHHLLLAHGLAMQVLRTHCPKSRHGIVLNFANADAASDSPSDIKAAKIADDYCNHWYIKPIIDGCYPALLAQLPKDVQPDIQAGDLEIISAPIDYLGVNYYTRNIYKSDGNGWYEQVAPTASHLTTMGWEIVPDSFCTLLLDLHQKYQLPTLYITENGAAFEDKIANGEVLDVKRLDYFQSHLLAVHQAIEQGVDIQGYFAWSLMDNFEWAEGYTQRFGIVHVDYNTQQRTLKASAKAYQAMLEARREAL</sequence>
<keyword evidence="6 11" id="KW-0326">Glycosidase</keyword>
<reference evidence="13" key="1">
    <citation type="journal article" date="2019" name="Genome Announc.">
        <title>Draft Genome Sequence of Pseudoalteromonas piscicida Strain 36Y ROTHPW, an Hypersaline Seawater Isolate from the South Coast of Sonora, Mexico.</title>
        <authorList>
            <person name="Sanchez-Diaz R."/>
            <person name="Molina-Garza Z.J."/>
            <person name="Cruz-Suarez L.E."/>
            <person name="Selvin J."/>
            <person name="Kiran G.S."/>
            <person name="Ibarra-Gamez J.C."/>
            <person name="Gomez-Gil B."/>
            <person name="Galaviz-Silva L."/>
        </authorList>
    </citation>
    <scope>NUCLEOTIDE SEQUENCE [LARGE SCALE GENOMIC DNA]</scope>
    <source>
        <strain evidence="13">36Y_RITHPW</strain>
    </source>
</reference>
<feature type="binding site" evidence="9">
    <location>
        <position position="125"/>
    </location>
    <ligand>
        <name>substrate</name>
    </ligand>
</feature>
<dbReference type="NCBIfam" id="TIGR03356">
    <property type="entry name" value="BGL"/>
    <property type="match status" value="1"/>
</dbReference>
<keyword evidence="4" id="KW-0136">Cellulose degradation</keyword>
<keyword evidence="3 11" id="KW-0378">Hydrolase</keyword>
<dbReference type="FunFam" id="3.20.20.80:FF:000004">
    <property type="entry name" value="Beta-glucosidase 6-phospho-beta-glucosidase"/>
    <property type="match status" value="1"/>
</dbReference>
<dbReference type="Proteomes" id="UP000228621">
    <property type="component" value="Unassembled WGS sequence"/>
</dbReference>
<dbReference type="OrthoDB" id="9765195at2"/>